<gene>
    <name evidence="1" type="ORF">EYC84_009725</name>
</gene>
<protein>
    <submittedName>
        <fullName evidence="1">Uncharacterized protein</fullName>
    </submittedName>
</protein>
<dbReference type="EMBL" id="VICG01000013">
    <property type="protein sequence ID" value="KAA8565914.1"/>
    <property type="molecule type" value="Genomic_DNA"/>
</dbReference>
<accession>A0A5M9J8T1</accession>
<organism evidence="1 2">
    <name type="scientific">Monilinia fructicola</name>
    <name type="common">Brown rot fungus</name>
    <name type="synonym">Ciboria fructicola</name>
    <dbReference type="NCBI Taxonomy" id="38448"/>
    <lineage>
        <taxon>Eukaryota</taxon>
        <taxon>Fungi</taxon>
        <taxon>Dikarya</taxon>
        <taxon>Ascomycota</taxon>
        <taxon>Pezizomycotina</taxon>
        <taxon>Leotiomycetes</taxon>
        <taxon>Helotiales</taxon>
        <taxon>Sclerotiniaceae</taxon>
        <taxon>Monilinia</taxon>
    </lineage>
</organism>
<evidence type="ECO:0000313" key="2">
    <source>
        <dbReference type="Proteomes" id="UP000322873"/>
    </source>
</evidence>
<comment type="caution">
    <text evidence="1">The sequence shown here is derived from an EMBL/GenBank/DDBJ whole genome shotgun (WGS) entry which is preliminary data.</text>
</comment>
<reference evidence="1 2" key="1">
    <citation type="submission" date="2019-06" db="EMBL/GenBank/DDBJ databases">
        <title>Genome Sequence of the Brown Rot Fungal Pathogen Monilinia fructicola.</title>
        <authorList>
            <person name="De Miccolis Angelini R.M."/>
            <person name="Landi L."/>
            <person name="Abate D."/>
            <person name="Pollastro S."/>
            <person name="Romanazzi G."/>
            <person name="Faretra F."/>
        </authorList>
    </citation>
    <scope>NUCLEOTIDE SEQUENCE [LARGE SCALE GENOMIC DNA]</scope>
    <source>
        <strain evidence="1 2">Mfrc123</strain>
    </source>
</reference>
<name>A0A5M9J8T1_MONFR</name>
<dbReference type="AlphaFoldDB" id="A0A5M9J8T1"/>
<evidence type="ECO:0000313" key="1">
    <source>
        <dbReference type="EMBL" id="KAA8565914.1"/>
    </source>
</evidence>
<sequence length="100" mass="11129">MKRSFPLSLNVIKNYQFYSSRTFSSSSLLQVKLHNINPSPSISHSSLSLRQLLSTQAIPLTRLLHFNTVLTQAPLSQCHRPPLLPRATLPSLPAVPLELA</sequence>
<keyword evidence="2" id="KW-1185">Reference proteome</keyword>
<proteinExistence type="predicted"/>
<dbReference type="Proteomes" id="UP000322873">
    <property type="component" value="Unassembled WGS sequence"/>
</dbReference>